<dbReference type="Gene3D" id="3.30.559.30">
    <property type="entry name" value="Nonribosomal peptide synthetase, condensation domain"/>
    <property type="match status" value="1"/>
</dbReference>
<evidence type="ECO:0000313" key="4">
    <source>
        <dbReference type="Proteomes" id="UP001500459"/>
    </source>
</evidence>
<evidence type="ECO:0000259" key="2">
    <source>
        <dbReference type="Pfam" id="PF18563"/>
    </source>
</evidence>
<dbReference type="PANTHER" id="PTHR45527">
    <property type="entry name" value="NONRIBOSOMAL PEPTIDE SYNTHETASE"/>
    <property type="match status" value="1"/>
</dbReference>
<dbReference type="PANTHER" id="PTHR45527:SF14">
    <property type="entry name" value="PLIPASTATIN SYNTHASE SUBUNIT B"/>
    <property type="match status" value="1"/>
</dbReference>
<dbReference type="InterPro" id="IPR041464">
    <property type="entry name" value="TubC_N"/>
</dbReference>
<evidence type="ECO:0000313" key="3">
    <source>
        <dbReference type="EMBL" id="GAA4115490.1"/>
    </source>
</evidence>
<name>A0ABP7XGA6_9FLAO</name>
<dbReference type="RefSeq" id="WP_344926214.1">
    <property type="nucleotide sequence ID" value="NZ_BAABCW010000005.1"/>
</dbReference>
<dbReference type="Gene3D" id="3.30.559.10">
    <property type="entry name" value="Chloramphenicol acetyltransferase-like domain"/>
    <property type="match status" value="1"/>
</dbReference>
<dbReference type="EMBL" id="BAABCW010000005">
    <property type="protein sequence ID" value="GAA4115490.1"/>
    <property type="molecule type" value="Genomic_DNA"/>
</dbReference>
<keyword evidence="4" id="KW-1185">Reference proteome</keyword>
<dbReference type="Gene3D" id="1.10.10.1830">
    <property type="entry name" value="Non-ribosomal peptide synthase, adenylation domain"/>
    <property type="match status" value="1"/>
</dbReference>
<evidence type="ECO:0008006" key="5">
    <source>
        <dbReference type="Google" id="ProtNLM"/>
    </source>
</evidence>
<sequence>MKIDKYISNLRSKNIIIHIQDGRIAVKASDGAITAAIVAELTAKKQEILDFFESIKKTKKHTESIIEDILKPPEFNRQQDHIIYEEGQYDVLDIQKLRYEKTYNASEYERLQFLLHKKLDNINVKAFFEAMDTLVERHENLRTLYLDKEGVILQQIYPPDTFESNVSVIDISSIAQEKKEGTIRHMIEELSNHIFDFKNERAFKCQLIKYDKDKYYFTFLMDHMIYDGQATTIINNELFTLYDCYSKGISNPFEPLKLQFKDYVAYNNQHYKGDKLSYHKSFYRNLFKEIPPKFHIEPDKLLSVKESKIPIVQPLLNSETDTYAGGIFRSTISKEISNGIQNLIIDCNVSLFNFLLATFSILFTKISDQNDFVFFSPFSTRSNEDFQKIVGWFGGMLISRVKLNRDQTFKDLLFHCRKVATEAMDHVHYQPFTSDLNLDWDRLVSAQINVGNNFNNAEHQLVDFEPYHGDIPKPSLDINFGVGVYKNGMEITCDYNRELISKTQISNICKEYLKIIKASISTLDTKIKNWIDVDEIH</sequence>
<feature type="domain" description="Condensation" evidence="1">
    <location>
        <begin position="87"/>
        <end position="529"/>
    </location>
</feature>
<protein>
    <recommendedName>
        <fullName evidence="5">Condensation domain-containing protein</fullName>
    </recommendedName>
</protein>
<dbReference type="SUPFAM" id="SSF52777">
    <property type="entry name" value="CoA-dependent acyltransferases"/>
    <property type="match status" value="2"/>
</dbReference>
<reference evidence="4" key="1">
    <citation type="journal article" date="2019" name="Int. J. Syst. Evol. Microbiol.">
        <title>The Global Catalogue of Microorganisms (GCM) 10K type strain sequencing project: providing services to taxonomists for standard genome sequencing and annotation.</title>
        <authorList>
            <consortium name="The Broad Institute Genomics Platform"/>
            <consortium name="The Broad Institute Genome Sequencing Center for Infectious Disease"/>
            <person name="Wu L."/>
            <person name="Ma J."/>
        </authorList>
    </citation>
    <scope>NUCLEOTIDE SEQUENCE [LARGE SCALE GENOMIC DNA]</scope>
    <source>
        <strain evidence="4">JCM 17106</strain>
    </source>
</reference>
<proteinExistence type="predicted"/>
<dbReference type="InterPro" id="IPR001242">
    <property type="entry name" value="Condensation_dom"/>
</dbReference>
<accession>A0ABP7XGA6</accession>
<dbReference type="Pfam" id="PF00668">
    <property type="entry name" value="Condensation"/>
    <property type="match status" value="1"/>
</dbReference>
<feature type="domain" description="TubC N-terminal docking" evidence="2">
    <location>
        <begin position="3"/>
        <end position="52"/>
    </location>
</feature>
<dbReference type="InterPro" id="IPR023213">
    <property type="entry name" value="CAT-like_dom_sf"/>
</dbReference>
<dbReference type="Pfam" id="PF18563">
    <property type="entry name" value="TubC_N"/>
    <property type="match status" value="1"/>
</dbReference>
<evidence type="ECO:0000259" key="1">
    <source>
        <dbReference type="Pfam" id="PF00668"/>
    </source>
</evidence>
<organism evidence="3 4">
    <name type="scientific">Aquimarina addita</name>
    <dbReference type="NCBI Taxonomy" id="870485"/>
    <lineage>
        <taxon>Bacteria</taxon>
        <taxon>Pseudomonadati</taxon>
        <taxon>Bacteroidota</taxon>
        <taxon>Flavobacteriia</taxon>
        <taxon>Flavobacteriales</taxon>
        <taxon>Flavobacteriaceae</taxon>
        <taxon>Aquimarina</taxon>
    </lineage>
</organism>
<gene>
    <name evidence="3" type="ORF">GCM10022393_15630</name>
</gene>
<dbReference type="InterPro" id="IPR044894">
    <property type="entry name" value="TubC_N_sf"/>
</dbReference>
<dbReference type="Proteomes" id="UP001500459">
    <property type="component" value="Unassembled WGS sequence"/>
</dbReference>
<comment type="caution">
    <text evidence="3">The sequence shown here is derived from an EMBL/GenBank/DDBJ whole genome shotgun (WGS) entry which is preliminary data.</text>
</comment>